<dbReference type="GO" id="GO:0005886">
    <property type="term" value="C:plasma membrane"/>
    <property type="evidence" value="ECO:0007669"/>
    <property type="project" value="UniProtKB-SubCell"/>
</dbReference>
<dbReference type="GO" id="GO:1990961">
    <property type="term" value="P:xenobiotic detoxification by transmembrane export across the plasma membrane"/>
    <property type="evidence" value="ECO:0007669"/>
    <property type="project" value="UniProtKB-ARBA"/>
</dbReference>
<keyword evidence="3" id="KW-1003">Cell membrane</keyword>
<evidence type="ECO:0000256" key="4">
    <source>
        <dbReference type="ARBA" id="ARBA00022692"/>
    </source>
</evidence>
<keyword evidence="2" id="KW-0813">Transport</keyword>
<dbReference type="AlphaFoldDB" id="A0A1Y5SJZ6"/>
<sequence>MPKAYLFLVIAIAAETIGTTALTASQQFTRPLPTVILIVSYALAFYLLSLTLRTMPVGIVYAIWSGLGIALIAAIGYVVFGQKLDLPAVIGMAMILGGILVIHLFSDTGHSPAPQAAPAVSQDAQSPQ</sequence>
<dbReference type="InterPro" id="IPR037185">
    <property type="entry name" value="EmrE-like"/>
</dbReference>
<organism evidence="10 11">
    <name type="scientific">Aquimixticola soesokkakensis</name>
    <dbReference type="NCBI Taxonomy" id="1519096"/>
    <lineage>
        <taxon>Bacteria</taxon>
        <taxon>Pseudomonadati</taxon>
        <taxon>Pseudomonadota</taxon>
        <taxon>Alphaproteobacteria</taxon>
        <taxon>Rhodobacterales</taxon>
        <taxon>Paracoccaceae</taxon>
        <taxon>Aquimixticola</taxon>
    </lineage>
</organism>
<proteinExistence type="inferred from homology"/>
<feature type="transmembrane region" description="Helical" evidence="9">
    <location>
        <begin position="86"/>
        <end position="105"/>
    </location>
</feature>
<keyword evidence="6 9" id="KW-0472">Membrane</keyword>
<evidence type="ECO:0000256" key="2">
    <source>
        <dbReference type="ARBA" id="ARBA00022448"/>
    </source>
</evidence>
<dbReference type="EMBL" id="FWFS01000005">
    <property type="protein sequence ID" value="SLN42599.1"/>
    <property type="molecule type" value="Genomic_DNA"/>
</dbReference>
<dbReference type="SUPFAM" id="SSF103481">
    <property type="entry name" value="Multidrug resistance efflux transporter EmrE"/>
    <property type="match status" value="1"/>
</dbReference>
<dbReference type="Pfam" id="PF00893">
    <property type="entry name" value="Multi_Drug_Res"/>
    <property type="match status" value="1"/>
</dbReference>
<accession>A0A1Y5SJZ6</accession>
<dbReference type="PANTHER" id="PTHR30561:SF1">
    <property type="entry name" value="MULTIDRUG TRANSPORTER EMRE"/>
    <property type="match status" value="1"/>
</dbReference>
<name>A0A1Y5SJZ6_9RHOB</name>
<dbReference type="GO" id="GO:0015220">
    <property type="term" value="F:choline transmembrane transporter activity"/>
    <property type="evidence" value="ECO:0007669"/>
    <property type="project" value="TreeGrafter"/>
</dbReference>
<comment type="similarity">
    <text evidence="7 8">Belongs to the drug/metabolite transporter (DMT) superfamily. Small multidrug resistance (SMR) (TC 2.A.7.1) family.</text>
</comment>
<comment type="subcellular location">
    <subcellularLocation>
        <location evidence="1 8">Cell membrane</location>
        <topology evidence="1 8">Multi-pass membrane protein</topology>
    </subcellularLocation>
</comment>
<evidence type="ECO:0000313" key="10">
    <source>
        <dbReference type="EMBL" id="SLN42599.1"/>
    </source>
</evidence>
<protein>
    <submittedName>
        <fullName evidence="10">Multidrug transporter EmrE</fullName>
    </submittedName>
</protein>
<gene>
    <name evidence="10" type="primary">emrE</name>
    <name evidence="10" type="ORF">AQS8620_01706</name>
</gene>
<evidence type="ECO:0000313" key="11">
    <source>
        <dbReference type="Proteomes" id="UP000193862"/>
    </source>
</evidence>
<dbReference type="Proteomes" id="UP000193862">
    <property type="component" value="Unassembled WGS sequence"/>
</dbReference>
<evidence type="ECO:0000256" key="8">
    <source>
        <dbReference type="RuleBase" id="RU003942"/>
    </source>
</evidence>
<reference evidence="10 11" key="1">
    <citation type="submission" date="2017-03" db="EMBL/GenBank/DDBJ databases">
        <authorList>
            <person name="Afonso C.L."/>
            <person name="Miller P.J."/>
            <person name="Scott M.A."/>
            <person name="Spackman E."/>
            <person name="Goraichik I."/>
            <person name="Dimitrov K.M."/>
            <person name="Suarez D.L."/>
            <person name="Swayne D.E."/>
        </authorList>
    </citation>
    <scope>NUCLEOTIDE SEQUENCE [LARGE SCALE GENOMIC DNA]</scope>
    <source>
        <strain evidence="10 11">CECT 8620</strain>
    </source>
</reference>
<evidence type="ECO:0000256" key="5">
    <source>
        <dbReference type="ARBA" id="ARBA00022989"/>
    </source>
</evidence>
<dbReference type="FunFam" id="1.10.3730.20:FF:000001">
    <property type="entry name" value="Quaternary ammonium compound resistance transporter SugE"/>
    <property type="match status" value="1"/>
</dbReference>
<dbReference type="GO" id="GO:0031460">
    <property type="term" value="P:glycine betaine transport"/>
    <property type="evidence" value="ECO:0007669"/>
    <property type="project" value="TreeGrafter"/>
</dbReference>
<keyword evidence="4 8" id="KW-0812">Transmembrane</keyword>
<dbReference type="RefSeq" id="WP_085836394.1">
    <property type="nucleotide sequence ID" value="NZ_FWFS01000005.1"/>
</dbReference>
<evidence type="ECO:0000256" key="9">
    <source>
        <dbReference type="SAM" id="Phobius"/>
    </source>
</evidence>
<evidence type="ECO:0000256" key="7">
    <source>
        <dbReference type="ARBA" id="ARBA00038032"/>
    </source>
</evidence>
<keyword evidence="11" id="KW-1185">Reference proteome</keyword>
<feature type="transmembrane region" description="Helical" evidence="9">
    <location>
        <begin position="59"/>
        <end position="80"/>
    </location>
</feature>
<dbReference type="InterPro" id="IPR000390">
    <property type="entry name" value="Small_drug/metabolite_transptr"/>
</dbReference>
<evidence type="ECO:0000256" key="1">
    <source>
        <dbReference type="ARBA" id="ARBA00004651"/>
    </source>
</evidence>
<evidence type="ECO:0000256" key="3">
    <source>
        <dbReference type="ARBA" id="ARBA00022475"/>
    </source>
</evidence>
<feature type="transmembrane region" description="Helical" evidence="9">
    <location>
        <begin position="33"/>
        <end position="52"/>
    </location>
</feature>
<evidence type="ECO:0000256" key="6">
    <source>
        <dbReference type="ARBA" id="ARBA00023136"/>
    </source>
</evidence>
<dbReference type="GO" id="GO:0015199">
    <property type="term" value="F:amino-acid betaine transmembrane transporter activity"/>
    <property type="evidence" value="ECO:0007669"/>
    <property type="project" value="TreeGrafter"/>
</dbReference>
<keyword evidence="5 9" id="KW-1133">Transmembrane helix</keyword>
<dbReference type="Gene3D" id="1.10.3730.20">
    <property type="match status" value="1"/>
</dbReference>
<dbReference type="PANTHER" id="PTHR30561">
    <property type="entry name" value="SMR FAMILY PROTON-DEPENDENT DRUG EFFLUX TRANSPORTER SUGE"/>
    <property type="match status" value="1"/>
</dbReference>
<dbReference type="InterPro" id="IPR045324">
    <property type="entry name" value="Small_multidrug_res"/>
</dbReference>
<dbReference type="OrthoDB" id="9808638at2"/>
<dbReference type="GO" id="GO:0015297">
    <property type="term" value="F:antiporter activity"/>
    <property type="evidence" value="ECO:0007669"/>
    <property type="project" value="TreeGrafter"/>
</dbReference>